<keyword evidence="1" id="KW-1133">Transmembrane helix</keyword>
<evidence type="ECO:0000259" key="2">
    <source>
        <dbReference type="Pfam" id="PF00089"/>
    </source>
</evidence>
<dbReference type="InterPro" id="IPR001254">
    <property type="entry name" value="Trypsin_dom"/>
</dbReference>
<evidence type="ECO:0000313" key="3">
    <source>
        <dbReference type="EMBL" id="CAG7819922.1"/>
    </source>
</evidence>
<keyword evidence="4" id="KW-1185">Reference proteome</keyword>
<evidence type="ECO:0000313" key="4">
    <source>
        <dbReference type="Proteomes" id="UP000708208"/>
    </source>
</evidence>
<dbReference type="GO" id="GO:0004252">
    <property type="term" value="F:serine-type endopeptidase activity"/>
    <property type="evidence" value="ECO:0007669"/>
    <property type="project" value="InterPro"/>
</dbReference>
<evidence type="ECO:0000256" key="1">
    <source>
        <dbReference type="SAM" id="Phobius"/>
    </source>
</evidence>
<keyword evidence="1" id="KW-0812">Transmembrane</keyword>
<dbReference type="AlphaFoldDB" id="A0A8J2KP26"/>
<sequence>MFAYYETKLILHAPRFGNRYCDSSEKCQLFRIYVYKVENQLVPRHPAPPNSYPNLISFDKVAHGYKAYNFMGHGILIDPLTILTSGTNIFVTAVAGLSGLMFFRMGSDSRNTSYFEATCCYNGGLQQTMPGYDPSTMAYNYGLIHLIEPITFDEKIKTIPLAKDGQNFTGPCRYASWMKKRWLNPHINSLYFYSDDLEEASLTILPEKQCRQAGFLEPAICTAQVLCGSVSKLNKTEHRNVIS</sequence>
<reference evidence="3" key="1">
    <citation type="submission" date="2021-06" db="EMBL/GenBank/DDBJ databases">
        <authorList>
            <person name="Hodson N. C."/>
            <person name="Mongue J. A."/>
            <person name="Jaron S. K."/>
        </authorList>
    </citation>
    <scope>NUCLEOTIDE SEQUENCE</scope>
</reference>
<dbReference type="Pfam" id="PF00089">
    <property type="entry name" value="Trypsin"/>
    <property type="match status" value="1"/>
</dbReference>
<feature type="domain" description="Peptidase S1" evidence="2">
    <location>
        <begin position="128"/>
        <end position="228"/>
    </location>
</feature>
<protein>
    <recommendedName>
        <fullName evidence="2">Peptidase S1 domain-containing protein</fullName>
    </recommendedName>
</protein>
<comment type="caution">
    <text evidence="3">The sequence shown here is derived from an EMBL/GenBank/DDBJ whole genome shotgun (WGS) entry which is preliminary data.</text>
</comment>
<feature type="transmembrane region" description="Helical" evidence="1">
    <location>
        <begin position="80"/>
        <end position="103"/>
    </location>
</feature>
<keyword evidence="1" id="KW-0472">Membrane</keyword>
<dbReference type="EMBL" id="CAJVCH010463301">
    <property type="protein sequence ID" value="CAG7819922.1"/>
    <property type="molecule type" value="Genomic_DNA"/>
</dbReference>
<name>A0A8J2KP26_9HEXA</name>
<organism evidence="3 4">
    <name type="scientific">Allacma fusca</name>
    <dbReference type="NCBI Taxonomy" id="39272"/>
    <lineage>
        <taxon>Eukaryota</taxon>
        <taxon>Metazoa</taxon>
        <taxon>Ecdysozoa</taxon>
        <taxon>Arthropoda</taxon>
        <taxon>Hexapoda</taxon>
        <taxon>Collembola</taxon>
        <taxon>Symphypleona</taxon>
        <taxon>Sminthuridae</taxon>
        <taxon>Allacma</taxon>
    </lineage>
</organism>
<proteinExistence type="predicted"/>
<accession>A0A8J2KP26</accession>
<dbReference type="GO" id="GO:0006508">
    <property type="term" value="P:proteolysis"/>
    <property type="evidence" value="ECO:0007669"/>
    <property type="project" value="InterPro"/>
</dbReference>
<dbReference type="Proteomes" id="UP000708208">
    <property type="component" value="Unassembled WGS sequence"/>
</dbReference>
<gene>
    <name evidence="3" type="ORF">AFUS01_LOCUS30339</name>
</gene>